<reference evidence="1 2" key="1">
    <citation type="submission" date="2013-11" db="EMBL/GenBank/DDBJ databases">
        <title>The Genome Sequence of Phytophthora parasitica P1976.</title>
        <authorList>
            <consortium name="The Broad Institute Genomics Platform"/>
            <person name="Russ C."/>
            <person name="Tyler B."/>
            <person name="Panabieres F."/>
            <person name="Shan W."/>
            <person name="Tripathy S."/>
            <person name="Grunwald N."/>
            <person name="Machado M."/>
            <person name="Johnson C.S."/>
            <person name="Walker B."/>
            <person name="Young S."/>
            <person name="Zeng Q."/>
            <person name="Gargeya S."/>
            <person name="Fitzgerald M."/>
            <person name="Haas B."/>
            <person name="Abouelleil A."/>
            <person name="Allen A.W."/>
            <person name="Alvarado L."/>
            <person name="Arachchi H.M."/>
            <person name="Berlin A.M."/>
            <person name="Chapman S.B."/>
            <person name="Gainer-Dewar J."/>
            <person name="Goldberg J."/>
            <person name="Griggs A."/>
            <person name="Gujja S."/>
            <person name="Hansen M."/>
            <person name="Howarth C."/>
            <person name="Imamovic A."/>
            <person name="Ireland A."/>
            <person name="Larimer J."/>
            <person name="McCowan C."/>
            <person name="Murphy C."/>
            <person name="Pearson M."/>
            <person name="Poon T.W."/>
            <person name="Priest M."/>
            <person name="Roberts A."/>
            <person name="Saif S."/>
            <person name="Shea T."/>
            <person name="Sisk P."/>
            <person name="Sykes S."/>
            <person name="Wortman J."/>
            <person name="Nusbaum C."/>
            <person name="Birren B."/>
        </authorList>
    </citation>
    <scope>NUCLEOTIDE SEQUENCE [LARGE SCALE GENOMIC DNA]</scope>
    <source>
        <strain evidence="1 2">P1976</strain>
    </source>
</reference>
<organism evidence="1 2">
    <name type="scientific">Phytophthora nicotianae P1976</name>
    <dbReference type="NCBI Taxonomy" id="1317066"/>
    <lineage>
        <taxon>Eukaryota</taxon>
        <taxon>Sar</taxon>
        <taxon>Stramenopiles</taxon>
        <taxon>Oomycota</taxon>
        <taxon>Peronosporomycetes</taxon>
        <taxon>Peronosporales</taxon>
        <taxon>Peronosporaceae</taxon>
        <taxon>Phytophthora</taxon>
    </lineage>
</organism>
<dbReference type="Proteomes" id="UP000028582">
    <property type="component" value="Unassembled WGS sequence"/>
</dbReference>
<comment type="caution">
    <text evidence="1">The sequence shown here is derived from an EMBL/GenBank/DDBJ whole genome shotgun (WGS) entry which is preliminary data.</text>
</comment>
<evidence type="ECO:0000313" key="1">
    <source>
        <dbReference type="EMBL" id="ETO60158.1"/>
    </source>
</evidence>
<dbReference type="EMBL" id="ANJA01003981">
    <property type="protein sequence ID" value="ETO60158.1"/>
    <property type="molecule type" value="Genomic_DNA"/>
</dbReference>
<gene>
    <name evidence="1" type="ORF">F444_21610</name>
</gene>
<dbReference type="AlphaFoldDB" id="A0A080Z0J7"/>
<evidence type="ECO:0000313" key="2">
    <source>
        <dbReference type="Proteomes" id="UP000028582"/>
    </source>
</evidence>
<sequence length="112" mass="13293">MHEFFFKHFRDFILAKMNTANSLKITTLGGYKSTVKDIYRQQQRLFRTRMLMIGRLFLLVLKRLKPPVTRQVRGRRRRQEKLALPYSAYEQACMKTLVLPDGGFAHVFLTLQ</sequence>
<accession>A0A080Z0J7</accession>
<name>A0A080Z0J7_PHYNI</name>
<proteinExistence type="predicted"/>
<protein>
    <submittedName>
        <fullName evidence="1">Uncharacterized protein</fullName>
    </submittedName>
</protein>